<reference evidence="3" key="2">
    <citation type="submission" date="2021-04" db="EMBL/GenBank/DDBJ databases">
        <authorList>
            <person name="Gilroy R."/>
        </authorList>
    </citation>
    <scope>NUCLEOTIDE SEQUENCE</scope>
    <source>
        <strain evidence="3">CHK172-16539</strain>
    </source>
</reference>
<evidence type="ECO:0000313" key="4">
    <source>
        <dbReference type="Proteomes" id="UP000824063"/>
    </source>
</evidence>
<keyword evidence="1" id="KW-0812">Transmembrane</keyword>
<sequence length="370" mass="43615">MKQRWKIFFQNLKLKNKVWFIFSVAGIFPLFLLTIFSLIIIQYFTLQAEKDKNEDNLQSVYRQLNGALISYEDALAFLVNNDQLKNSLSLEEPTNYDQYNLYVHTVVPLFNNIRALQPDIQNITLYTSLDVYDHGDFVRKLHKDDITRYFDFDKKTSTEYFYDKPNDKIYLYSQLFARKSKEKHVVVFELKRQLLFDKVSHLSEDAYTLTIQDLYKNNLFEQTKKASSSTNAFFTKMLTFLYPNDDIYQKTLANRWIIEFRRPLATMYHGTLLLILFATALLLLALLIVFVAIWSLNKTVVSPLQTLAHEMGTIDEDDLLKHQLDYVSSDEIGQLYHEFNLMLSTIHNLIDDVYQAEINQKKHELRALQA</sequence>
<proteinExistence type="predicted"/>
<feature type="transmembrane region" description="Helical" evidence="1">
    <location>
        <begin position="271"/>
        <end position="296"/>
    </location>
</feature>
<accession>A0A9D2F669</accession>
<protein>
    <submittedName>
        <fullName evidence="3">HAMP domain-containing protein</fullName>
    </submittedName>
</protein>
<keyword evidence="1" id="KW-0472">Membrane</keyword>
<gene>
    <name evidence="3" type="ORF">IAA20_01425</name>
</gene>
<dbReference type="InterPro" id="IPR003660">
    <property type="entry name" value="HAMP_dom"/>
</dbReference>
<name>A0A9D2F669_9ENTE</name>
<dbReference type="Pfam" id="PF00672">
    <property type="entry name" value="HAMP"/>
    <property type="match status" value="1"/>
</dbReference>
<dbReference type="SMART" id="SM00304">
    <property type="entry name" value="HAMP"/>
    <property type="match status" value="1"/>
</dbReference>
<keyword evidence="1" id="KW-1133">Transmembrane helix</keyword>
<dbReference type="AlphaFoldDB" id="A0A9D2F669"/>
<feature type="domain" description="HAMP" evidence="2">
    <location>
        <begin position="298"/>
        <end position="351"/>
    </location>
</feature>
<dbReference type="EMBL" id="DXBN01000033">
    <property type="protein sequence ID" value="HIZ52592.1"/>
    <property type="molecule type" value="Genomic_DNA"/>
</dbReference>
<dbReference type="PROSITE" id="PS50885">
    <property type="entry name" value="HAMP"/>
    <property type="match status" value="1"/>
</dbReference>
<evidence type="ECO:0000313" key="3">
    <source>
        <dbReference type="EMBL" id="HIZ52592.1"/>
    </source>
</evidence>
<reference evidence="3" key="1">
    <citation type="journal article" date="2021" name="PeerJ">
        <title>Extensive microbial diversity within the chicken gut microbiome revealed by metagenomics and culture.</title>
        <authorList>
            <person name="Gilroy R."/>
            <person name="Ravi A."/>
            <person name="Getino M."/>
            <person name="Pursley I."/>
            <person name="Horton D.L."/>
            <person name="Alikhan N.F."/>
            <person name="Baker D."/>
            <person name="Gharbi K."/>
            <person name="Hall N."/>
            <person name="Watson M."/>
            <person name="Adriaenssens E.M."/>
            <person name="Foster-Nyarko E."/>
            <person name="Jarju S."/>
            <person name="Secka A."/>
            <person name="Antonio M."/>
            <person name="Oren A."/>
            <person name="Chaudhuri R.R."/>
            <person name="La Ragione R."/>
            <person name="Hildebrand F."/>
            <person name="Pallen M.J."/>
        </authorList>
    </citation>
    <scope>NUCLEOTIDE SEQUENCE</scope>
    <source>
        <strain evidence="3">CHK172-16539</strain>
    </source>
</reference>
<dbReference type="Gene3D" id="6.10.340.10">
    <property type="match status" value="1"/>
</dbReference>
<dbReference type="GO" id="GO:0007165">
    <property type="term" value="P:signal transduction"/>
    <property type="evidence" value="ECO:0007669"/>
    <property type="project" value="InterPro"/>
</dbReference>
<dbReference type="SUPFAM" id="SSF158472">
    <property type="entry name" value="HAMP domain-like"/>
    <property type="match status" value="1"/>
</dbReference>
<dbReference type="CDD" id="cd06225">
    <property type="entry name" value="HAMP"/>
    <property type="match status" value="1"/>
</dbReference>
<feature type="non-terminal residue" evidence="3">
    <location>
        <position position="370"/>
    </location>
</feature>
<dbReference type="Proteomes" id="UP000824063">
    <property type="component" value="Unassembled WGS sequence"/>
</dbReference>
<comment type="caution">
    <text evidence="3">The sequence shown here is derived from an EMBL/GenBank/DDBJ whole genome shotgun (WGS) entry which is preliminary data.</text>
</comment>
<organism evidence="3 4">
    <name type="scientific">Candidatus Enterococcus avicola</name>
    <dbReference type="NCBI Taxonomy" id="2838561"/>
    <lineage>
        <taxon>Bacteria</taxon>
        <taxon>Bacillati</taxon>
        <taxon>Bacillota</taxon>
        <taxon>Bacilli</taxon>
        <taxon>Lactobacillales</taxon>
        <taxon>Enterococcaceae</taxon>
        <taxon>Enterococcus</taxon>
    </lineage>
</organism>
<dbReference type="PANTHER" id="PTHR32089:SF112">
    <property type="entry name" value="LYSOZYME-LIKE PROTEIN-RELATED"/>
    <property type="match status" value="1"/>
</dbReference>
<dbReference type="GO" id="GO:0016020">
    <property type="term" value="C:membrane"/>
    <property type="evidence" value="ECO:0007669"/>
    <property type="project" value="InterPro"/>
</dbReference>
<dbReference type="PANTHER" id="PTHR32089">
    <property type="entry name" value="METHYL-ACCEPTING CHEMOTAXIS PROTEIN MCPB"/>
    <property type="match status" value="1"/>
</dbReference>
<evidence type="ECO:0000259" key="2">
    <source>
        <dbReference type="PROSITE" id="PS50885"/>
    </source>
</evidence>
<feature type="transmembrane region" description="Helical" evidence="1">
    <location>
        <begin position="20"/>
        <end position="44"/>
    </location>
</feature>
<evidence type="ECO:0000256" key="1">
    <source>
        <dbReference type="SAM" id="Phobius"/>
    </source>
</evidence>